<dbReference type="Pfam" id="PF00355">
    <property type="entry name" value="Rieske"/>
    <property type="match status" value="1"/>
</dbReference>
<organism evidence="7 8">
    <name type="scientific">Rhizorhabdus dicambivorans</name>
    <dbReference type="NCBI Taxonomy" id="1850238"/>
    <lineage>
        <taxon>Bacteria</taxon>
        <taxon>Pseudomonadati</taxon>
        <taxon>Pseudomonadota</taxon>
        <taxon>Alphaproteobacteria</taxon>
        <taxon>Sphingomonadales</taxon>
        <taxon>Sphingomonadaceae</taxon>
        <taxon>Rhizorhabdus</taxon>
    </lineage>
</organism>
<keyword evidence="3" id="KW-0560">Oxidoreductase</keyword>
<dbReference type="KEGG" id="rdi:CMV14_20720"/>
<keyword evidence="4" id="KW-0408">Iron</keyword>
<protein>
    <recommendedName>
        <fullName evidence="6">Rieske domain-containing protein</fullName>
    </recommendedName>
</protein>
<dbReference type="GO" id="GO:0051537">
    <property type="term" value="F:2 iron, 2 sulfur cluster binding"/>
    <property type="evidence" value="ECO:0007669"/>
    <property type="project" value="UniProtKB-KW"/>
</dbReference>
<evidence type="ECO:0000259" key="6">
    <source>
        <dbReference type="PROSITE" id="PS51296"/>
    </source>
</evidence>
<comment type="caution">
    <text evidence="7">The sequence shown here is derived from an EMBL/GenBank/DDBJ whole genome shotgun (WGS) entry which is preliminary data.</text>
</comment>
<dbReference type="PANTHER" id="PTHR21266:SF60">
    <property type="entry name" value="3-KETOSTEROID-9-ALPHA-MONOOXYGENASE, OXYGENASE COMPONENT"/>
    <property type="match status" value="1"/>
</dbReference>
<keyword evidence="5" id="KW-0411">Iron-sulfur</keyword>
<dbReference type="InterPro" id="IPR050584">
    <property type="entry name" value="Cholesterol_7-desaturase"/>
</dbReference>
<reference evidence="7 8" key="1">
    <citation type="submission" date="2017-09" db="EMBL/GenBank/DDBJ databases">
        <title>The Catabolism of 3,6-Dichlorosalicylic acid is Initiated by the Cytochrome P450 Monooxygenase DsmABC in Rhizorhabdus dicambivorans Ndbn-20.</title>
        <authorList>
            <person name="Na L."/>
        </authorList>
    </citation>
    <scope>NUCLEOTIDE SEQUENCE [LARGE SCALE GENOMIC DNA]</scope>
    <source>
        <strain evidence="7 8">Ndbn-20m</strain>
    </source>
</reference>
<evidence type="ECO:0000256" key="5">
    <source>
        <dbReference type="ARBA" id="ARBA00023014"/>
    </source>
</evidence>
<dbReference type="Proteomes" id="UP000218934">
    <property type="component" value="Unassembled WGS sequence"/>
</dbReference>
<dbReference type="PANTHER" id="PTHR21266">
    <property type="entry name" value="IRON-SULFUR DOMAIN CONTAINING PROTEIN"/>
    <property type="match status" value="1"/>
</dbReference>
<feature type="domain" description="Rieske" evidence="6">
    <location>
        <begin position="30"/>
        <end position="133"/>
    </location>
</feature>
<evidence type="ECO:0000256" key="2">
    <source>
        <dbReference type="ARBA" id="ARBA00022723"/>
    </source>
</evidence>
<evidence type="ECO:0000313" key="7">
    <source>
        <dbReference type="EMBL" id="PCE43983.1"/>
    </source>
</evidence>
<dbReference type="AlphaFoldDB" id="A0A2A4G1U9"/>
<dbReference type="OrthoDB" id="9800776at2"/>
<dbReference type="EMBL" id="NWUF01000002">
    <property type="protein sequence ID" value="PCE43983.1"/>
    <property type="molecule type" value="Genomic_DNA"/>
</dbReference>
<gene>
    <name evidence="7" type="ORF">COO09_03430</name>
</gene>
<dbReference type="Gene3D" id="3.90.380.10">
    <property type="entry name" value="Naphthalene 1,2-dioxygenase Alpha Subunit, Chain A, domain 1"/>
    <property type="match status" value="1"/>
</dbReference>
<evidence type="ECO:0000256" key="4">
    <source>
        <dbReference type="ARBA" id="ARBA00023004"/>
    </source>
</evidence>
<keyword evidence="2" id="KW-0479">Metal-binding</keyword>
<dbReference type="GO" id="GO:0046872">
    <property type="term" value="F:metal ion binding"/>
    <property type="evidence" value="ECO:0007669"/>
    <property type="project" value="UniProtKB-KW"/>
</dbReference>
<evidence type="ECO:0000256" key="3">
    <source>
        <dbReference type="ARBA" id="ARBA00023002"/>
    </source>
</evidence>
<dbReference type="Gene3D" id="2.102.10.10">
    <property type="entry name" value="Rieske [2Fe-2S] iron-sulphur domain"/>
    <property type="match status" value="1"/>
</dbReference>
<evidence type="ECO:0000256" key="1">
    <source>
        <dbReference type="ARBA" id="ARBA00022714"/>
    </source>
</evidence>
<proteinExistence type="predicted"/>
<keyword evidence="1" id="KW-0001">2Fe-2S</keyword>
<sequence>MAARATADPAESTSGGRSIFDLGPGAHECWYPVALSADVPKGKVVGRDIADGRVVVYRGEDGVIRAMSAYCKHMGADLSVGGEVVGNDIRCPFHHWSYGDGGDCKHIPAGDEIPKRAKLFEFAAREQFGLIWVFFGKTPLYELQTFEDFDETKHVARSFEVQLNDKLNCEPWMFTTNVYDIAHLRSLHGINIVHSEVEEIDPYRSRMSWDADLGDKGTGGLRMEIYVYGVNSLRNKGEQGGRLKWYIGASVPSARHGTKFFMTVITTNEEGAEEFLDRQAAMHAQIMNEDLPVLNNMRLDELLLLPSDRALSRFMRSVLKYPRVTMKELERTAKMD</sequence>
<evidence type="ECO:0000313" key="8">
    <source>
        <dbReference type="Proteomes" id="UP000218934"/>
    </source>
</evidence>
<dbReference type="SUPFAM" id="SSF50022">
    <property type="entry name" value="ISP domain"/>
    <property type="match status" value="1"/>
</dbReference>
<dbReference type="GO" id="GO:0016491">
    <property type="term" value="F:oxidoreductase activity"/>
    <property type="evidence" value="ECO:0007669"/>
    <property type="project" value="UniProtKB-KW"/>
</dbReference>
<dbReference type="PROSITE" id="PS51296">
    <property type="entry name" value="RIESKE"/>
    <property type="match status" value="1"/>
</dbReference>
<dbReference type="RefSeq" id="WP_066961832.1">
    <property type="nucleotide sequence ID" value="NZ_CP023449.1"/>
</dbReference>
<dbReference type="InterPro" id="IPR036922">
    <property type="entry name" value="Rieske_2Fe-2S_sf"/>
</dbReference>
<keyword evidence="8" id="KW-1185">Reference proteome</keyword>
<accession>A0A2A4G1U9</accession>
<dbReference type="InterPro" id="IPR017941">
    <property type="entry name" value="Rieske_2Fe-2S"/>
</dbReference>
<dbReference type="CDD" id="cd03469">
    <property type="entry name" value="Rieske_RO_Alpha_N"/>
    <property type="match status" value="1"/>
</dbReference>
<name>A0A2A4G1U9_9SPHN</name>